<accession>A0A6M3LG82</accession>
<protein>
    <submittedName>
        <fullName evidence="1">Uncharacterized protein</fullName>
    </submittedName>
</protein>
<proteinExistence type="predicted"/>
<name>A0A6M3LG82_9ZZZZ</name>
<dbReference type="EMBL" id="MT143041">
    <property type="protein sequence ID" value="QJA92141.1"/>
    <property type="molecule type" value="Genomic_DNA"/>
</dbReference>
<dbReference type="AlphaFoldDB" id="A0A6M3LG82"/>
<reference evidence="1" key="1">
    <citation type="submission" date="2020-03" db="EMBL/GenBank/DDBJ databases">
        <title>The deep terrestrial virosphere.</title>
        <authorList>
            <person name="Holmfeldt K."/>
            <person name="Nilsson E."/>
            <person name="Simone D."/>
            <person name="Lopez-Fernandez M."/>
            <person name="Wu X."/>
            <person name="de Brujin I."/>
            <person name="Lundin D."/>
            <person name="Andersson A."/>
            <person name="Bertilsson S."/>
            <person name="Dopson M."/>
        </authorList>
    </citation>
    <scope>NUCLEOTIDE SEQUENCE</scope>
    <source>
        <strain evidence="1">MM415B04839</strain>
    </source>
</reference>
<gene>
    <name evidence="1" type="ORF">MM415B04839_0005</name>
</gene>
<evidence type="ECO:0000313" key="1">
    <source>
        <dbReference type="EMBL" id="QJA92141.1"/>
    </source>
</evidence>
<organism evidence="1">
    <name type="scientific">viral metagenome</name>
    <dbReference type="NCBI Taxonomy" id="1070528"/>
    <lineage>
        <taxon>unclassified sequences</taxon>
        <taxon>metagenomes</taxon>
        <taxon>organismal metagenomes</taxon>
    </lineage>
</organism>
<sequence length="62" mass="7108">MNKKYGVKCKLDHGELYLSITHNGYQWTSISIKQPEVEIPLIISELQRHLTKRLSGTVEAPD</sequence>